<gene>
    <name evidence="4" type="ORF">V6N12_061055</name>
</gene>
<keyword evidence="5" id="KW-1185">Reference proteome</keyword>
<comment type="caution">
    <text evidence="4">The sequence shown here is derived from an EMBL/GenBank/DDBJ whole genome shotgun (WGS) entry which is preliminary data.</text>
</comment>
<dbReference type="InterPro" id="IPR004864">
    <property type="entry name" value="LEA_2"/>
</dbReference>
<dbReference type="EMBL" id="JBBPBM010000021">
    <property type="protein sequence ID" value="KAK8548136.1"/>
    <property type="molecule type" value="Genomic_DNA"/>
</dbReference>
<feature type="compositionally biased region" description="Basic and acidic residues" evidence="1">
    <location>
        <begin position="1"/>
        <end position="15"/>
    </location>
</feature>
<proteinExistence type="predicted"/>
<dbReference type="Pfam" id="PF03168">
    <property type="entry name" value="LEA_2"/>
    <property type="match status" value="1"/>
</dbReference>
<evidence type="ECO:0000256" key="2">
    <source>
        <dbReference type="SAM" id="Phobius"/>
    </source>
</evidence>
<keyword evidence="2" id="KW-1133">Transmembrane helix</keyword>
<feature type="region of interest" description="Disordered" evidence="1">
    <location>
        <begin position="1"/>
        <end position="25"/>
    </location>
</feature>
<sequence length="221" mass="24162">MEVESARNKTEKPPTEHPNSSGGAGVLRNRRKLRNISFAVIGVLVFIIILILILAFTVFKAKRPVTTVEDVSLRNLKFSVDLARLQVLLNATVDVDIAIKNPNKVGFKFKDSNAQLNYRGQQVGVVPIPAGKISADKTVPMNLTLTVMADRLISDSNFFSDVRSGELPLNTKTEIPGKAEAASERSDPLVSACLQLQLQCRFSRASFGSKPTFPFISHVGL</sequence>
<keyword evidence="2" id="KW-0812">Transmembrane</keyword>
<reference evidence="4 5" key="1">
    <citation type="journal article" date="2024" name="G3 (Bethesda)">
        <title>Genome assembly of Hibiscus sabdariffa L. provides insights into metabolisms of medicinal natural products.</title>
        <authorList>
            <person name="Kim T."/>
        </authorList>
    </citation>
    <scope>NUCLEOTIDE SEQUENCE [LARGE SCALE GENOMIC DNA]</scope>
    <source>
        <strain evidence="4">TK-2024</strain>
        <tissue evidence="4">Old leaves</tissue>
    </source>
</reference>
<dbReference type="Gene3D" id="2.60.40.1820">
    <property type="match status" value="1"/>
</dbReference>
<evidence type="ECO:0000256" key="1">
    <source>
        <dbReference type="SAM" id="MobiDB-lite"/>
    </source>
</evidence>
<keyword evidence="2" id="KW-0472">Membrane</keyword>
<dbReference type="Proteomes" id="UP001472677">
    <property type="component" value="Unassembled WGS sequence"/>
</dbReference>
<organism evidence="4 5">
    <name type="scientific">Hibiscus sabdariffa</name>
    <name type="common">roselle</name>
    <dbReference type="NCBI Taxonomy" id="183260"/>
    <lineage>
        <taxon>Eukaryota</taxon>
        <taxon>Viridiplantae</taxon>
        <taxon>Streptophyta</taxon>
        <taxon>Embryophyta</taxon>
        <taxon>Tracheophyta</taxon>
        <taxon>Spermatophyta</taxon>
        <taxon>Magnoliopsida</taxon>
        <taxon>eudicotyledons</taxon>
        <taxon>Gunneridae</taxon>
        <taxon>Pentapetalae</taxon>
        <taxon>rosids</taxon>
        <taxon>malvids</taxon>
        <taxon>Malvales</taxon>
        <taxon>Malvaceae</taxon>
        <taxon>Malvoideae</taxon>
        <taxon>Hibiscus</taxon>
    </lineage>
</organism>
<evidence type="ECO:0000313" key="5">
    <source>
        <dbReference type="Proteomes" id="UP001472677"/>
    </source>
</evidence>
<evidence type="ECO:0000313" key="4">
    <source>
        <dbReference type="EMBL" id="KAK8548136.1"/>
    </source>
</evidence>
<accession>A0ABR2DX52</accession>
<dbReference type="SUPFAM" id="SSF117070">
    <property type="entry name" value="LEA14-like"/>
    <property type="match status" value="1"/>
</dbReference>
<dbReference type="InterPro" id="IPR055301">
    <property type="entry name" value="Lea14-like_2"/>
</dbReference>
<feature type="domain" description="Late embryogenesis abundant protein LEA-2 subgroup" evidence="3">
    <location>
        <begin position="97"/>
        <end position="180"/>
    </location>
</feature>
<protein>
    <recommendedName>
        <fullName evidence="3">Late embryogenesis abundant protein LEA-2 subgroup domain-containing protein</fullName>
    </recommendedName>
</protein>
<name>A0ABR2DX52_9ROSI</name>
<dbReference type="PANTHER" id="PTHR31852">
    <property type="entry name" value="LATE EMBRYOGENESIS ABUNDANT (LEA) HYDROXYPROLINE-RICH GLYCOPROTEIN FAMILY"/>
    <property type="match status" value="1"/>
</dbReference>
<evidence type="ECO:0000259" key="3">
    <source>
        <dbReference type="Pfam" id="PF03168"/>
    </source>
</evidence>
<feature type="transmembrane region" description="Helical" evidence="2">
    <location>
        <begin position="36"/>
        <end position="59"/>
    </location>
</feature>